<dbReference type="GO" id="GO:0019305">
    <property type="term" value="P:dTDP-rhamnose biosynthetic process"/>
    <property type="evidence" value="ECO:0007669"/>
    <property type="project" value="TreeGrafter"/>
</dbReference>
<dbReference type="GO" id="GO:0008831">
    <property type="term" value="F:dTDP-4-dehydrorhamnose reductase activity"/>
    <property type="evidence" value="ECO:0007669"/>
    <property type="project" value="UniProtKB-EC"/>
</dbReference>
<dbReference type="AlphaFoldDB" id="A0AB39MJN3"/>
<dbReference type="InterPro" id="IPR005913">
    <property type="entry name" value="dTDP_dehydrorham_reduct"/>
</dbReference>
<dbReference type="InterPro" id="IPR029903">
    <property type="entry name" value="RmlD-like-bd"/>
</dbReference>
<dbReference type="Pfam" id="PF04321">
    <property type="entry name" value="RmlD_sub_bind"/>
    <property type="match status" value="1"/>
</dbReference>
<dbReference type="Gene3D" id="3.40.50.720">
    <property type="entry name" value="NAD(P)-binding Rossmann-like Domain"/>
    <property type="match status" value="1"/>
</dbReference>
<dbReference type="NCBIfam" id="TIGR01214">
    <property type="entry name" value="rmlD"/>
    <property type="match status" value="1"/>
</dbReference>
<dbReference type="CDD" id="cd05254">
    <property type="entry name" value="dTDP_HR_like_SDR_e"/>
    <property type="match status" value="1"/>
</dbReference>
<evidence type="ECO:0000259" key="3">
    <source>
        <dbReference type="Pfam" id="PF04321"/>
    </source>
</evidence>
<sequence length="293" mass="31773">MKWLVTGAGGMLGHDVLEELARRGEQFVGLDRAALDITDPASVDRAFAEHHPDVVVNCAAYTAVDDAETDEERALRINGEGPRLLARACAASGARLVHVSTDYVFDGEARSTPYPETHPTAPRTAYGRTKLAGEQAVLAELPGSSAVVRTAWLYGASGGNFVRTMIGLEARRDTLDVVDDQRGQPTWTADVAVRIADLGARVGQVEGAHGVFHATSSGETSWHGFAQEVFRLIDADPERVRPTTSAAFVRPAPRPAYSALGHERWREVGLEPPRDWRSALHEALPHIRKEISS</sequence>
<protein>
    <recommendedName>
        <fullName evidence="2">dTDP-4-dehydrorhamnose reductase</fullName>
        <ecNumber evidence="2">1.1.1.133</ecNumber>
    </recommendedName>
</protein>
<dbReference type="EC" id="1.1.1.133" evidence="2"/>
<evidence type="ECO:0000313" key="4">
    <source>
        <dbReference type="EMBL" id="XDQ06601.1"/>
    </source>
</evidence>
<comment type="function">
    <text evidence="2">Catalyzes the reduction of dTDP-6-deoxy-L-lyxo-4-hexulose to yield dTDP-L-rhamnose.</text>
</comment>
<dbReference type="GO" id="GO:0005829">
    <property type="term" value="C:cytosol"/>
    <property type="evidence" value="ECO:0007669"/>
    <property type="project" value="TreeGrafter"/>
</dbReference>
<comment type="pathway">
    <text evidence="2">Carbohydrate biosynthesis; dTDP-L-rhamnose biosynthesis.</text>
</comment>
<gene>
    <name evidence="4" type="primary">rfbD</name>
    <name evidence="4" type="ORF">AB5J58_43310</name>
</gene>
<dbReference type="PANTHER" id="PTHR10491">
    <property type="entry name" value="DTDP-4-DEHYDRORHAMNOSE REDUCTASE"/>
    <property type="match status" value="1"/>
</dbReference>
<keyword evidence="2 4" id="KW-0560">Oxidoreductase</keyword>
<dbReference type="RefSeq" id="WP_369191503.1">
    <property type="nucleotide sequence ID" value="NZ_CP163431.1"/>
</dbReference>
<reference evidence="4" key="1">
    <citation type="submission" date="2024-07" db="EMBL/GenBank/DDBJ databases">
        <authorList>
            <person name="Yu S.T."/>
        </authorList>
    </citation>
    <scope>NUCLEOTIDE SEQUENCE</scope>
    <source>
        <strain evidence="4">R08</strain>
    </source>
</reference>
<accession>A0AB39MJN3</accession>
<feature type="domain" description="RmlD-like substrate binding" evidence="3">
    <location>
        <begin position="1"/>
        <end position="286"/>
    </location>
</feature>
<dbReference type="Gene3D" id="3.90.25.10">
    <property type="entry name" value="UDP-galactose 4-epimerase, domain 1"/>
    <property type="match status" value="1"/>
</dbReference>
<keyword evidence="2" id="KW-0521">NADP</keyword>
<evidence type="ECO:0000256" key="1">
    <source>
        <dbReference type="ARBA" id="ARBA00010944"/>
    </source>
</evidence>
<dbReference type="PANTHER" id="PTHR10491:SF4">
    <property type="entry name" value="METHIONINE ADENOSYLTRANSFERASE 2 SUBUNIT BETA"/>
    <property type="match status" value="1"/>
</dbReference>
<dbReference type="EMBL" id="CP163431">
    <property type="protein sequence ID" value="XDQ06601.1"/>
    <property type="molecule type" value="Genomic_DNA"/>
</dbReference>
<evidence type="ECO:0000256" key="2">
    <source>
        <dbReference type="RuleBase" id="RU364082"/>
    </source>
</evidence>
<proteinExistence type="inferred from homology"/>
<dbReference type="SUPFAM" id="SSF51735">
    <property type="entry name" value="NAD(P)-binding Rossmann-fold domains"/>
    <property type="match status" value="1"/>
</dbReference>
<name>A0AB39MJN3_9ACTN</name>
<comment type="similarity">
    <text evidence="1 2">Belongs to the dTDP-4-dehydrorhamnose reductase family.</text>
</comment>
<dbReference type="InterPro" id="IPR036291">
    <property type="entry name" value="NAD(P)-bd_dom_sf"/>
</dbReference>
<organism evidence="4">
    <name type="scientific">Streptomyces sp. R08</name>
    <dbReference type="NCBI Taxonomy" id="3238624"/>
    <lineage>
        <taxon>Bacteria</taxon>
        <taxon>Bacillati</taxon>
        <taxon>Actinomycetota</taxon>
        <taxon>Actinomycetes</taxon>
        <taxon>Kitasatosporales</taxon>
        <taxon>Streptomycetaceae</taxon>
        <taxon>Streptomyces</taxon>
    </lineage>
</organism>